<dbReference type="InterPro" id="IPR027304">
    <property type="entry name" value="Trigger_fact/SurA_dom_sf"/>
</dbReference>
<comment type="catalytic activity">
    <reaction evidence="1">
        <text>[protein]-peptidylproline (omega=180) = [protein]-peptidylproline (omega=0)</text>
        <dbReference type="Rhea" id="RHEA:16237"/>
        <dbReference type="Rhea" id="RHEA-COMP:10747"/>
        <dbReference type="Rhea" id="RHEA-COMP:10748"/>
        <dbReference type="ChEBI" id="CHEBI:83833"/>
        <dbReference type="ChEBI" id="CHEBI:83834"/>
        <dbReference type="EC" id="5.2.1.8"/>
    </reaction>
</comment>
<feature type="compositionally biased region" description="Basic and acidic residues" evidence="6">
    <location>
        <begin position="187"/>
        <end position="200"/>
    </location>
</feature>
<dbReference type="Gene3D" id="3.10.50.40">
    <property type="match status" value="1"/>
</dbReference>
<evidence type="ECO:0000256" key="4">
    <source>
        <dbReference type="ARBA" id="ARBA00023110"/>
    </source>
</evidence>
<evidence type="ECO:0000313" key="8">
    <source>
        <dbReference type="EMBL" id="VAW35689.1"/>
    </source>
</evidence>
<keyword evidence="3" id="KW-0732">Signal</keyword>
<evidence type="ECO:0000256" key="1">
    <source>
        <dbReference type="ARBA" id="ARBA00000971"/>
    </source>
</evidence>
<keyword evidence="4" id="KW-0697">Rotamase</keyword>
<reference evidence="8" key="1">
    <citation type="submission" date="2018-06" db="EMBL/GenBank/DDBJ databases">
        <authorList>
            <person name="Zhirakovskaya E."/>
        </authorList>
    </citation>
    <scope>NUCLEOTIDE SEQUENCE</scope>
</reference>
<dbReference type="PANTHER" id="PTHR47245:SF1">
    <property type="entry name" value="FOLDASE PROTEIN PRSA"/>
    <property type="match status" value="1"/>
</dbReference>
<dbReference type="InterPro" id="IPR000297">
    <property type="entry name" value="PPIase_PpiC"/>
</dbReference>
<evidence type="ECO:0000256" key="6">
    <source>
        <dbReference type="SAM" id="MobiDB-lite"/>
    </source>
</evidence>
<gene>
    <name evidence="8" type="ORF">MNBD_DELTA02-1161</name>
</gene>
<dbReference type="SUPFAM" id="SSF54534">
    <property type="entry name" value="FKBP-like"/>
    <property type="match status" value="1"/>
</dbReference>
<name>A0A3B0VFV9_9ZZZZ</name>
<dbReference type="Pfam" id="PF13623">
    <property type="entry name" value="SurA_N_2"/>
    <property type="match status" value="1"/>
</dbReference>
<dbReference type="EMBL" id="UOEZ01000033">
    <property type="protein sequence ID" value="VAW35689.1"/>
    <property type="molecule type" value="Genomic_DNA"/>
</dbReference>
<accession>A0A3B0VFV9</accession>
<dbReference type="PANTHER" id="PTHR47245">
    <property type="entry name" value="PEPTIDYLPROLYL ISOMERASE"/>
    <property type="match status" value="1"/>
</dbReference>
<evidence type="ECO:0000256" key="3">
    <source>
        <dbReference type="ARBA" id="ARBA00022729"/>
    </source>
</evidence>
<dbReference type="InterPro" id="IPR050245">
    <property type="entry name" value="PrsA_foldase"/>
</dbReference>
<dbReference type="InterPro" id="IPR046357">
    <property type="entry name" value="PPIase_dom_sf"/>
</dbReference>
<dbReference type="GO" id="GO:0003755">
    <property type="term" value="F:peptidyl-prolyl cis-trans isomerase activity"/>
    <property type="evidence" value="ECO:0007669"/>
    <property type="project" value="InterPro"/>
</dbReference>
<evidence type="ECO:0000256" key="5">
    <source>
        <dbReference type="ARBA" id="ARBA00023235"/>
    </source>
</evidence>
<organism evidence="8">
    <name type="scientific">hydrothermal vent metagenome</name>
    <dbReference type="NCBI Taxonomy" id="652676"/>
    <lineage>
        <taxon>unclassified sequences</taxon>
        <taxon>metagenomes</taxon>
        <taxon>ecological metagenomes</taxon>
    </lineage>
</organism>
<proteinExistence type="predicted"/>
<feature type="region of interest" description="Disordered" evidence="6">
    <location>
        <begin position="180"/>
        <end position="204"/>
    </location>
</feature>
<keyword evidence="5" id="KW-0413">Isomerase</keyword>
<dbReference type="AlphaFoldDB" id="A0A3B0VFV9"/>
<dbReference type="SUPFAM" id="SSF109998">
    <property type="entry name" value="Triger factor/SurA peptide-binding domain-like"/>
    <property type="match status" value="2"/>
</dbReference>
<sequence length="505" mass="57745">MNIAGQVKVYRLFSRSWRVLSGSVRSIRAMKAGMVATTFLALFLFVSFSTQARASWSFKKKKKEEPYIARVGNVDIKLADFEAAVRKLHTSRRVGRALTEGKSFEKQSFTKYLDELIDNELMVIETERMGLDKEEGFQRLMRNFKLNIFLGELKREEITEKVKVTEDEIQAELDKQGITAAQAEEGDGAKKKAGPHDTTSRPRQLAIRNLTRVKSKAREVQFFKELKDRASIDIKEKALDLFSSTDKKLRTRVVAVVDGEKIMAIDLLRELKGKSQHDKKLLRKTLDNLILHKLLDKEAFSRGYESLPRVQAAISKYKKKRLLDAFNRRVVLPLVKVDEKEIRQYYDSNPEKFKTAPSYKLRMIFVGDELEVAAIVSELKRGADFGFLARERSLDPTKDKMGELGWVPATRLSGDITAAAARASDGDLIGPFKMKYGYSVMERLGMRPGDLKPYDSVRDDIDRQIGSEKFLKIHKRYLDRLRETVPVKINKKALKNVMIIRPGEG</sequence>
<evidence type="ECO:0000259" key="7">
    <source>
        <dbReference type="PROSITE" id="PS50198"/>
    </source>
</evidence>
<dbReference type="EC" id="5.2.1.8" evidence="2"/>
<dbReference type="Pfam" id="PF13145">
    <property type="entry name" value="Rotamase_2"/>
    <property type="match status" value="1"/>
</dbReference>
<feature type="domain" description="PpiC" evidence="7">
    <location>
        <begin position="356"/>
        <end position="445"/>
    </location>
</feature>
<evidence type="ECO:0000256" key="2">
    <source>
        <dbReference type="ARBA" id="ARBA00013194"/>
    </source>
</evidence>
<protein>
    <recommendedName>
        <fullName evidence="2">peptidylprolyl isomerase</fullName>
        <ecNumber evidence="2">5.2.1.8</ecNumber>
    </recommendedName>
</protein>
<dbReference type="PROSITE" id="PS50198">
    <property type="entry name" value="PPIC_PPIASE_2"/>
    <property type="match status" value="1"/>
</dbReference>